<dbReference type="InterPro" id="IPR029033">
    <property type="entry name" value="His_PPase_superfam"/>
</dbReference>
<dbReference type="Pfam" id="PF00300">
    <property type="entry name" value="His_Phos_1"/>
    <property type="match status" value="1"/>
</dbReference>
<sequence>MPELYLMRHAKAKRGHADMTDHQRPLSGRGHRQAAAMARALQRWNALAGEIHVSSAQRTRETLEGLAAQLPEPLTEPASFQDALYTFDKQALRDWLRARPAEAERVLIIGHNPALVKLARWLCRAGGREANAAPGDHRARAALDDTADRD</sequence>
<dbReference type="CDD" id="cd07067">
    <property type="entry name" value="HP_PGM_like"/>
    <property type="match status" value="1"/>
</dbReference>
<feature type="region of interest" description="Disordered" evidence="1">
    <location>
        <begin position="131"/>
        <end position="150"/>
    </location>
</feature>
<dbReference type="Proteomes" id="UP000198500">
    <property type="component" value="Unassembled WGS sequence"/>
</dbReference>
<dbReference type="PANTHER" id="PTHR47623:SF1">
    <property type="entry name" value="OS09G0287300 PROTEIN"/>
    <property type="match status" value="1"/>
</dbReference>
<dbReference type="Gene3D" id="3.40.50.1240">
    <property type="entry name" value="Phosphoglycerate mutase-like"/>
    <property type="match status" value="1"/>
</dbReference>
<evidence type="ECO:0000313" key="3">
    <source>
        <dbReference type="Proteomes" id="UP000198500"/>
    </source>
</evidence>
<dbReference type="STRING" id="574349.SAMN05443545_10653"/>
<name>A0A1H3CMD7_9GAMM</name>
<dbReference type="EMBL" id="FNNI01000006">
    <property type="protein sequence ID" value="SDX55265.1"/>
    <property type="molecule type" value="Genomic_DNA"/>
</dbReference>
<organism evidence="2 3">
    <name type="scientific">Aidingimonas halophila</name>
    <dbReference type="NCBI Taxonomy" id="574349"/>
    <lineage>
        <taxon>Bacteria</taxon>
        <taxon>Pseudomonadati</taxon>
        <taxon>Pseudomonadota</taxon>
        <taxon>Gammaproteobacteria</taxon>
        <taxon>Oceanospirillales</taxon>
        <taxon>Halomonadaceae</taxon>
        <taxon>Aidingimonas</taxon>
    </lineage>
</organism>
<keyword evidence="3" id="KW-1185">Reference proteome</keyword>
<reference evidence="2 3" key="1">
    <citation type="submission" date="2016-10" db="EMBL/GenBank/DDBJ databases">
        <authorList>
            <person name="de Groot N.N."/>
        </authorList>
    </citation>
    <scope>NUCLEOTIDE SEQUENCE [LARGE SCALE GENOMIC DNA]</scope>
    <source>
        <strain evidence="2 3">DSM 19219</strain>
    </source>
</reference>
<protein>
    <submittedName>
        <fullName evidence="2">Phosphohistidine phosphatase</fullName>
    </submittedName>
</protein>
<feature type="compositionally biased region" description="Basic and acidic residues" evidence="1">
    <location>
        <begin position="135"/>
        <end position="150"/>
    </location>
</feature>
<accession>A0A1H3CMD7</accession>
<dbReference type="SMART" id="SM00855">
    <property type="entry name" value="PGAM"/>
    <property type="match status" value="1"/>
</dbReference>
<gene>
    <name evidence="2" type="ORF">SAMN05443545_10653</name>
</gene>
<evidence type="ECO:0000313" key="2">
    <source>
        <dbReference type="EMBL" id="SDX55265.1"/>
    </source>
</evidence>
<dbReference type="OrthoDB" id="9810154at2"/>
<evidence type="ECO:0000256" key="1">
    <source>
        <dbReference type="SAM" id="MobiDB-lite"/>
    </source>
</evidence>
<dbReference type="InterPro" id="IPR013078">
    <property type="entry name" value="His_Pase_superF_clade-1"/>
</dbReference>
<dbReference type="PANTHER" id="PTHR47623">
    <property type="entry name" value="OS09G0287300 PROTEIN"/>
    <property type="match status" value="1"/>
</dbReference>
<dbReference type="SUPFAM" id="SSF53254">
    <property type="entry name" value="Phosphoglycerate mutase-like"/>
    <property type="match status" value="1"/>
</dbReference>
<dbReference type="AlphaFoldDB" id="A0A1H3CMD7"/>
<proteinExistence type="predicted"/>
<dbReference type="RefSeq" id="WP_092570098.1">
    <property type="nucleotide sequence ID" value="NZ_BMXH01000010.1"/>
</dbReference>